<accession>A0A7R8CV68</accession>
<organism evidence="1 2">
    <name type="scientific">Lepeophtheirus salmonis</name>
    <name type="common">Salmon louse</name>
    <name type="synonym">Caligus salmonis</name>
    <dbReference type="NCBI Taxonomy" id="72036"/>
    <lineage>
        <taxon>Eukaryota</taxon>
        <taxon>Metazoa</taxon>
        <taxon>Ecdysozoa</taxon>
        <taxon>Arthropoda</taxon>
        <taxon>Crustacea</taxon>
        <taxon>Multicrustacea</taxon>
        <taxon>Hexanauplia</taxon>
        <taxon>Copepoda</taxon>
        <taxon>Siphonostomatoida</taxon>
        <taxon>Caligidae</taxon>
        <taxon>Lepeophtheirus</taxon>
    </lineage>
</organism>
<evidence type="ECO:0000313" key="1">
    <source>
        <dbReference type="EMBL" id="CAF2941170.1"/>
    </source>
</evidence>
<dbReference type="Proteomes" id="UP000675881">
    <property type="component" value="Chromosome 5"/>
</dbReference>
<name>A0A7R8CV68_LEPSM</name>
<dbReference type="EMBL" id="HG994584">
    <property type="protein sequence ID" value="CAF2941170.1"/>
    <property type="molecule type" value="Genomic_DNA"/>
</dbReference>
<gene>
    <name evidence="1" type="ORF">LSAA_9354</name>
</gene>
<proteinExistence type="predicted"/>
<keyword evidence="2" id="KW-1185">Reference proteome</keyword>
<protein>
    <submittedName>
        <fullName evidence="1">(salmon louse) hypothetical protein</fullName>
    </submittedName>
</protein>
<reference evidence="1" key="1">
    <citation type="submission" date="2021-02" db="EMBL/GenBank/DDBJ databases">
        <authorList>
            <person name="Bekaert M."/>
        </authorList>
    </citation>
    <scope>NUCLEOTIDE SEQUENCE</scope>
    <source>
        <strain evidence="1">IoA-00</strain>
    </source>
</reference>
<dbReference type="OrthoDB" id="10560155at2759"/>
<dbReference type="AlphaFoldDB" id="A0A7R8CV68"/>
<evidence type="ECO:0000313" key="2">
    <source>
        <dbReference type="Proteomes" id="UP000675881"/>
    </source>
</evidence>
<sequence length="417" mass="45914">MGEWGSGVTTQSFHKMKYLYCLVLACIIPLIQSETGKVEDDINAISLIQLPGLISTARDKINGAQSGEELRFKVYGVTVILASFKEIVADFLISDRNIINFGGSDTIYTYGFLFFYGLGFGFGSIWAVGPYSDLPCGPSDFKQLINEYGLQNGVVPYLNGYDNPLSLSTRVCEFEILAYMKLNCVLSGENDHIEAAESLHSAASSIDERMQGILGQIRSTIPSSISSIESDIAVLNIRKAFIGTMNLFGALFGIRGAIGDNLSPDFTLKQLSFGDQLNALSQAMYGFGYVGPFYLELEEARLDCGLSDFDNALREYAYVTDFSTTYGHSYTGSSDTDPHLLTYYVIKMKHALKRSIYCITSRKGSNQEAVITNSLIDLYAKLATERLSLTDGILSTSNNVENPTYQGASQSQYFFNK</sequence>